<dbReference type="PRINTS" id="PR00111">
    <property type="entry name" value="ABHYDROLASE"/>
</dbReference>
<sequence length="323" mass="36375">MSTSRTWQQQIGHQRDWAWRGWQIRYTFMRGQQETTQPPMLLLHGFGASIGHWRFNIPVFAKDRTIYALDLLGFGASEKVSTDYLVTLWVEQVHDFWQTYIRTPMVLVGNSLGSLVSLTAAALYPEMVAGLAMLTLPDTSVLKNPSWVKPAIAPLKLALNPVAAFAKALFTAPPIFNPFFQFIRQPKIIRSWVKKAYIDTTSVEDDLVDILSSPAYDQGAADALRAMVNTMSKPQVPQHTAKEMLPQLTIPILLVWGQQDVMIPPKLGPLFARCNPRIQLVELAHAGHCPHDECPDRLNPILLDWLAAHFPIQQPQPEQLHCA</sequence>
<dbReference type="AlphaFoldDB" id="B0BYW6"/>
<dbReference type="InterPro" id="IPR000639">
    <property type="entry name" value="Epox_hydrolase-like"/>
</dbReference>
<dbReference type="KEGG" id="amr:AM1_2117"/>
<gene>
    <name evidence="2" type="ordered locus">AM1_2117</name>
</gene>
<dbReference type="STRING" id="329726.AM1_2117"/>
<dbReference type="PRINTS" id="PR00412">
    <property type="entry name" value="EPOXHYDRLASE"/>
</dbReference>
<dbReference type="PANTHER" id="PTHR46438">
    <property type="entry name" value="ALPHA/BETA-HYDROLASES SUPERFAMILY PROTEIN"/>
    <property type="match status" value="1"/>
</dbReference>
<dbReference type="EMBL" id="CP000828">
    <property type="protein sequence ID" value="ABW27132.1"/>
    <property type="molecule type" value="Genomic_DNA"/>
</dbReference>
<keyword evidence="3" id="KW-1185">Reference proteome</keyword>
<dbReference type="Pfam" id="PF00561">
    <property type="entry name" value="Abhydrolase_1"/>
    <property type="match status" value="1"/>
</dbReference>
<dbReference type="GO" id="GO:0016787">
    <property type="term" value="F:hydrolase activity"/>
    <property type="evidence" value="ECO:0007669"/>
    <property type="project" value="UniProtKB-KW"/>
</dbReference>
<evidence type="ECO:0000313" key="3">
    <source>
        <dbReference type="Proteomes" id="UP000000268"/>
    </source>
</evidence>
<feature type="domain" description="AB hydrolase-1" evidence="1">
    <location>
        <begin position="38"/>
        <end position="293"/>
    </location>
</feature>
<dbReference type="SUPFAM" id="SSF53474">
    <property type="entry name" value="alpha/beta-Hydrolases"/>
    <property type="match status" value="1"/>
</dbReference>
<dbReference type="Gene3D" id="3.40.50.1820">
    <property type="entry name" value="alpha/beta hydrolase"/>
    <property type="match status" value="1"/>
</dbReference>
<dbReference type="OrthoDB" id="9780765at2"/>
<evidence type="ECO:0000313" key="2">
    <source>
        <dbReference type="EMBL" id="ABW27132.1"/>
    </source>
</evidence>
<keyword evidence="2" id="KW-0378">Hydrolase</keyword>
<accession>B0BYW6</accession>
<dbReference type="RefSeq" id="WP_012162619.1">
    <property type="nucleotide sequence ID" value="NC_009925.1"/>
</dbReference>
<dbReference type="InterPro" id="IPR029058">
    <property type="entry name" value="AB_hydrolase_fold"/>
</dbReference>
<reference evidence="2 3" key="1">
    <citation type="journal article" date="2008" name="Proc. Natl. Acad. Sci. U.S.A.">
        <title>Niche adaptation and genome expansion in the chlorophyll d-producing cyanobacterium Acaryochloris marina.</title>
        <authorList>
            <person name="Swingley W.D."/>
            <person name="Chen M."/>
            <person name="Cheung P.C."/>
            <person name="Conrad A.L."/>
            <person name="Dejesa L.C."/>
            <person name="Hao J."/>
            <person name="Honchak B.M."/>
            <person name="Karbach L.E."/>
            <person name="Kurdoglu A."/>
            <person name="Lahiri S."/>
            <person name="Mastrian S.D."/>
            <person name="Miyashita H."/>
            <person name="Page L."/>
            <person name="Ramakrishna P."/>
            <person name="Satoh S."/>
            <person name="Sattley W.M."/>
            <person name="Shimada Y."/>
            <person name="Taylor H.L."/>
            <person name="Tomo T."/>
            <person name="Tsuchiya T."/>
            <person name="Wang Z.T."/>
            <person name="Raymond J."/>
            <person name="Mimuro M."/>
            <person name="Blankenship R.E."/>
            <person name="Touchman J.W."/>
        </authorList>
    </citation>
    <scope>NUCLEOTIDE SEQUENCE [LARGE SCALE GENOMIC DNA]</scope>
    <source>
        <strain evidence="3">MBIC 11017</strain>
    </source>
</reference>
<dbReference type="eggNOG" id="COG2267">
    <property type="taxonomic scope" value="Bacteria"/>
</dbReference>
<protein>
    <submittedName>
        <fullName evidence="2">Alpha/beta hydrolase fold</fullName>
    </submittedName>
</protein>
<evidence type="ECO:0000259" key="1">
    <source>
        <dbReference type="Pfam" id="PF00561"/>
    </source>
</evidence>
<proteinExistence type="predicted"/>
<dbReference type="PANTHER" id="PTHR46438:SF2">
    <property type="entry name" value="ALPHA_BETA-HYDROLASES SUPERFAMILY PROTEIN"/>
    <property type="match status" value="1"/>
</dbReference>
<dbReference type="HOGENOM" id="CLU_020336_13_4_3"/>
<dbReference type="InterPro" id="IPR000073">
    <property type="entry name" value="AB_hydrolase_1"/>
</dbReference>
<name>B0BYW6_ACAM1</name>
<dbReference type="Proteomes" id="UP000000268">
    <property type="component" value="Chromosome"/>
</dbReference>
<organism evidence="2 3">
    <name type="scientific">Acaryochloris marina (strain MBIC 11017)</name>
    <dbReference type="NCBI Taxonomy" id="329726"/>
    <lineage>
        <taxon>Bacteria</taxon>
        <taxon>Bacillati</taxon>
        <taxon>Cyanobacteriota</taxon>
        <taxon>Cyanophyceae</taxon>
        <taxon>Acaryochloridales</taxon>
        <taxon>Acaryochloridaceae</taxon>
        <taxon>Acaryochloris</taxon>
    </lineage>
</organism>